<dbReference type="GO" id="GO:0042910">
    <property type="term" value="F:xenobiotic transmembrane transporter activity"/>
    <property type="evidence" value="ECO:0007669"/>
    <property type="project" value="InterPro"/>
</dbReference>
<dbReference type="CDD" id="cd17320">
    <property type="entry name" value="MFS_MdfA_MDR_like"/>
    <property type="match status" value="1"/>
</dbReference>
<feature type="transmembrane region" description="Helical" evidence="8">
    <location>
        <begin position="364"/>
        <end position="384"/>
    </location>
</feature>
<dbReference type="SUPFAM" id="SSF103473">
    <property type="entry name" value="MFS general substrate transporter"/>
    <property type="match status" value="1"/>
</dbReference>
<dbReference type="InterPro" id="IPR004812">
    <property type="entry name" value="Efflux_drug-R_Bcr/CmlA"/>
</dbReference>
<dbReference type="PANTHER" id="PTHR23502:SF132">
    <property type="entry name" value="POLYAMINE TRANSPORTER 2-RELATED"/>
    <property type="match status" value="1"/>
</dbReference>
<dbReference type="GO" id="GO:0005886">
    <property type="term" value="C:plasma membrane"/>
    <property type="evidence" value="ECO:0007669"/>
    <property type="project" value="UniProtKB-SubCell"/>
</dbReference>
<feature type="transmembrane region" description="Helical" evidence="8">
    <location>
        <begin position="41"/>
        <end position="60"/>
    </location>
</feature>
<feature type="transmembrane region" description="Helical" evidence="8">
    <location>
        <begin position="245"/>
        <end position="262"/>
    </location>
</feature>
<keyword evidence="4" id="KW-1003">Cell membrane</keyword>
<keyword evidence="5 8" id="KW-0812">Transmembrane</keyword>
<gene>
    <name evidence="10" type="ORF">DFJ66_6559</name>
</gene>
<evidence type="ECO:0000256" key="1">
    <source>
        <dbReference type="ARBA" id="ARBA00004651"/>
    </source>
</evidence>
<protein>
    <submittedName>
        <fullName evidence="10">DHA1 family bicyclomycin/chloramphenicol resistance-like MFS transporter</fullName>
    </submittedName>
</protein>
<dbReference type="InterPro" id="IPR020846">
    <property type="entry name" value="MFS_dom"/>
</dbReference>
<feature type="domain" description="Major facilitator superfamily (MFS) profile" evidence="9">
    <location>
        <begin position="5"/>
        <end position="389"/>
    </location>
</feature>
<comment type="subcellular location">
    <subcellularLocation>
        <location evidence="1">Cell membrane</location>
        <topology evidence="1">Multi-pass membrane protein</topology>
    </subcellularLocation>
</comment>
<keyword evidence="3" id="KW-0813">Transport</keyword>
<feature type="transmembrane region" description="Helical" evidence="8">
    <location>
        <begin position="274"/>
        <end position="296"/>
    </location>
</feature>
<proteinExistence type="inferred from homology"/>
<feature type="transmembrane region" description="Helical" evidence="8">
    <location>
        <begin position="129"/>
        <end position="148"/>
    </location>
</feature>
<name>A0A495XG23_9PSEU</name>
<feature type="transmembrane region" description="Helical" evidence="8">
    <location>
        <begin position="160"/>
        <end position="179"/>
    </location>
</feature>
<feature type="transmembrane region" description="Helical" evidence="8">
    <location>
        <begin position="72"/>
        <end position="90"/>
    </location>
</feature>
<dbReference type="GO" id="GO:1990961">
    <property type="term" value="P:xenobiotic detoxification by transmembrane export across the plasma membrane"/>
    <property type="evidence" value="ECO:0007669"/>
    <property type="project" value="InterPro"/>
</dbReference>
<dbReference type="FunFam" id="1.20.1720.10:FF:000005">
    <property type="entry name" value="Bcr/CflA family efflux transporter"/>
    <property type="match status" value="1"/>
</dbReference>
<keyword evidence="7 8" id="KW-0472">Membrane</keyword>
<evidence type="ECO:0000256" key="6">
    <source>
        <dbReference type="ARBA" id="ARBA00022989"/>
    </source>
</evidence>
<dbReference type="Pfam" id="PF07690">
    <property type="entry name" value="MFS_1"/>
    <property type="match status" value="1"/>
</dbReference>
<dbReference type="InterPro" id="IPR036259">
    <property type="entry name" value="MFS_trans_sf"/>
</dbReference>
<keyword evidence="6 8" id="KW-1133">Transmembrane helix</keyword>
<evidence type="ECO:0000313" key="11">
    <source>
        <dbReference type="Proteomes" id="UP000272729"/>
    </source>
</evidence>
<evidence type="ECO:0000259" key="9">
    <source>
        <dbReference type="PROSITE" id="PS50850"/>
    </source>
</evidence>
<evidence type="ECO:0000256" key="4">
    <source>
        <dbReference type="ARBA" id="ARBA00022475"/>
    </source>
</evidence>
<dbReference type="PROSITE" id="PS00216">
    <property type="entry name" value="SUGAR_TRANSPORT_1"/>
    <property type="match status" value="1"/>
</dbReference>
<accession>A0A495XG23</accession>
<evidence type="ECO:0000256" key="7">
    <source>
        <dbReference type="ARBA" id="ARBA00023136"/>
    </source>
</evidence>
<dbReference type="OrthoDB" id="9814303at2"/>
<evidence type="ECO:0000313" key="10">
    <source>
        <dbReference type="EMBL" id="RKT73230.1"/>
    </source>
</evidence>
<evidence type="ECO:0000256" key="5">
    <source>
        <dbReference type="ARBA" id="ARBA00022692"/>
    </source>
</evidence>
<dbReference type="Proteomes" id="UP000272729">
    <property type="component" value="Unassembled WGS sequence"/>
</dbReference>
<comment type="caution">
    <text evidence="10">The sequence shown here is derived from an EMBL/GenBank/DDBJ whole genome shotgun (WGS) entry which is preliminary data.</text>
</comment>
<evidence type="ECO:0000256" key="3">
    <source>
        <dbReference type="ARBA" id="ARBA00022448"/>
    </source>
</evidence>
<organism evidence="10 11">
    <name type="scientific">Saccharothrix variisporea</name>
    <dbReference type="NCBI Taxonomy" id="543527"/>
    <lineage>
        <taxon>Bacteria</taxon>
        <taxon>Bacillati</taxon>
        <taxon>Actinomycetota</taxon>
        <taxon>Actinomycetes</taxon>
        <taxon>Pseudonocardiales</taxon>
        <taxon>Pseudonocardiaceae</taxon>
        <taxon>Saccharothrix</taxon>
    </lineage>
</organism>
<dbReference type="EMBL" id="RBXR01000001">
    <property type="protein sequence ID" value="RKT73230.1"/>
    <property type="molecule type" value="Genomic_DNA"/>
</dbReference>
<feature type="transmembrane region" description="Helical" evidence="8">
    <location>
        <begin position="302"/>
        <end position="326"/>
    </location>
</feature>
<dbReference type="RefSeq" id="WP_121226852.1">
    <property type="nucleotide sequence ID" value="NZ_JBIUBA010000031.1"/>
</dbReference>
<evidence type="ECO:0000256" key="2">
    <source>
        <dbReference type="ARBA" id="ARBA00006236"/>
    </source>
</evidence>
<dbReference type="AlphaFoldDB" id="A0A495XG23"/>
<dbReference type="PROSITE" id="PS50850">
    <property type="entry name" value="MFS"/>
    <property type="match status" value="1"/>
</dbReference>
<dbReference type="NCBIfam" id="TIGR00710">
    <property type="entry name" value="efflux_Bcr_CflA"/>
    <property type="match status" value="1"/>
</dbReference>
<dbReference type="InterPro" id="IPR011701">
    <property type="entry name" value="MFS"/>
</dbReference>
<keyword evidence="11" id="KW-1185">Reference proteome</keyword>
<feature type="transmembrane region" description="Helical" evidence="8">
    <location>
        <begin position="96"/>
        <end position="117"/>
    </location>
</feature>
<dbReference type="PANTHER" id="PTHR23502">
    <property type="entry name" value="MAJOR FACILITATOR SUPERFAMILY"/>
    <property type="match status" value="1"/>
</dbReference>
<dbReference type="InterPro" id="IPR005829">
    <property type="entry name" value="Sugar_transporter_CS"/>
</dbReference>
<sequence>MRTRLIILLGALCLLGPLSIDTNLPAFPAMAREFGASESHVQLSLTTFIIGMSIGQLVVGTLSDSWGRRRPLLSGVVLYAVVSLVCAAAPSAGALAAVRLVQGFAVACGFVLALAIARDRFEGLAMARFMSLLMMTNGLGPVLAPVLGGQLLRFTTWRGTFVALALVAVVLLVVLLVALPETLPPERRRPARLSATTRAFGGLLADRAFLGYALASALSLGALFGYVAGASFVLQGVFGLSPQQFSVVFAANSVAIFLAGLLNTALTGRVVPKALLWLGLGMGAAGGTGLLATALLGGGLVAFLVSLFVVTTSVGVLTPNAATLAMARYAEAAGSASAVLGVTRFVVAGSLAPLVGAFGSGSTLPMVVVIAAATVLALLIGLLLTRGDAGVTRDLVVDDPDQGVEVGLRS</sequence>
<feature type="transmembrane region" description="Helical" evidence="8">
    <location>
        <begin position="338"/>
        <end position="358"/>
    </location>
</feature>
<evidence type="ECO:0000256" key="8">
    <source>
        <dbReference type="SAM" id="Phobius"/>
    </source>
</evidence>
<comment type="similarity">
    <text evidence="2">Belongs to the major facilitator superfamily. Bcr/CmlA family.</text>
</comment>
<dbReference type="Gene3D" id="1.20.1720.10">
    <property type="entry name" value="Multidrug resistance protein D"/>
    <property type="match status" value="1"/>
</dbReference>
<reference evidence="10 11" key="1">
    <citation type="submission" date="2018-10" db="EMBL/GenBank/DDBJ databases">
        <title>Sequencing the genomes of 1000 actinobacteria strains.</title>
        <authorList>
            <person name="Klenk H.-P."/>
        </authorList>
    </citation>
    <scope>NUCLEOTIDE SEQUENCE [LARGE SCALE GENOMIC DNA]</scope>
    <source>
        <strain evidence="10 11">DSM 43911</strain>
    </source>
</reference>
<feature type="transmembrane region" description="Helical" evidence="8">
    <location>
        <begin position="209"/>
        <end position="233"/>
    </location>
</feature>